<dbReference type="InterPro" id="IPR045466">
    <property type="entry name" value="DUF6498"/>
</dbReference>
<keyword evidence="1" id="KW-0812">Transmembrane</keyword>
<feature type="transmembrane region" description="Helical" evidence="1">
    <location>
        <begin position="28"/>
        <end position="48"/>
    </location>
</feature>
<dbReference type="eggNOG" id="ENOG5033EIC">
    <property type="taxonomic scope" value="Bacteria"/>
</dbReference>
<dbReference type="EMBL" id="CP003345">
    <property type="protein sequence ID" value="AFM03499.1"/>
    <property type="molecule type" value="Genomic_DNA"/>
</dbReference>
<feature type="transmembrane region" description="Helical" evidence="1">
    <location>
        <begin position="197"/>
        <end position="217"/>
    </location>
</feature>
<evidence type="ECO:0000256" key="1">
    <source>
        <dbReference type="SAM" id="Phobius"/>
    </source>
</evidence>
<evidence type="ECO:0000313" key="3">
    <source>
        <dbReference type="Proteomes" id="UP000006054"/>
    </source>
</evidence>
<dbReference type="HOGENOM" id="CLU_1076675_0_0_10"/>
<reference evidence="3" key="1">
    <citation type="submission" date="2012-06" db="EMBL/GenBank/DDBJ databases">
        <title>The complete genome of Flexibacter litoralis DSM 6794.</title>
        <authorList>
            <person name="Lucas S."/>
            <person name="Copeland A."/>
            <person name="Lapidus A."/>
            <person name="Glavina del Rio T."/>
            <person name="Dalin E."/>
            <person name="Tice H."/>
            <person name="Bruce D."/>
            <person name="Goodwin L."/>
            <person name="Pitluck S."/>
            <person name="Peters L."/>
            <person name="Ovchinnikova G."/>
            <person name="Lu M."/>
            <person name="Kyrpides N."/>
            <person name="Mavromatis K."/>
            <person name="Ivanova N."/>
            <person name="Brettin T."/>
            <person name="Detter J.C."/>
            <person name="Han C."/>
            <person name="Larimer F."/>
            <person name="Land M."/>
            <person name="Hauser L."/>
            <person name="Markowitz V."/>
            <person name="Cheng J.-F."/>
            <person name="Hugenholtz P."/>
            <person name="Woyke T."/>
            <person name="Wu D."/>
            <person name="Spring S."/>
            <person name="Lang E."/>
            <person name="Kopitz M."/>
            <person name="Brambilla E."/>
            <person name="Klenk H.-P."/>
            <person name="Eisen J.A."/>
        </authorList>
    </citation>
    <scope>NUCLEOTIDE SEQUENCE [LARGE SCALE GENOMIC DNA]</scope>
    <source>
        <strain evidence="3">ATCC 23117 / DSM 6794 / NBRC 15988 / NCIMB 1366 / Sio-4</strain>
    </source>
</reference>
<keyword evidence="3" id="KW-1185">Reference proteome</keyword>
<keyword evidence="1" id="KW-0472">Membrane</keyword>
<feature type="transmembrane region" description="Helical" evidence="1">
    <location>
        <begin position="86"/>
        <end position="106"/>
    </location>
</feature>
<keyword evidence="1" id="KW-1133">Transmembrane helix</keyword>
<dbReference type="Pfam" id="PF20108">
    <property type="entry name" value="DUF6498"/>
    <property type="match status" value="1"/>
</dbReference>
<gene>
    <name evidence="2" type="ordered locus">Fleli_1054</name>
</gene>
<dbReference type="Proteomes" id="UP000006054">
    <property type="component" value="Chromosome"/>
</dbReference>
<protein>
    <submittedName>
        <fullName evidence="2">Uncharacterized protein</fullName>
    </submittedName>
</protein>
<dbReference type="AlphaFoldDB" id="I4AHR4"/>
<proteinExistence type="predicted"/>
<name>I4AHR4_BERLS</name>
<evidence type="ECO:0000313" key="2">
    <source>
        <dbReference type="EMBL" id="AFM03499.1"/>
    </source>
</evidence>
<dbReference type="KEGG" id="fli:Fleli_1054"/>
<dbReference type="STRING" id="880071.Fleli_1054"/>
<organism evidence="2 3">
    <name type="scientific">Bernardetia litoralis (strain ATCC 23117 / DSM 6794 / NBRC 15988 / NCIMB 1366 / Fx l1 / Sio-4)</name>
    <name type="common">Flexibacter litoralis</name>
    <dbReference type="NCBI Taxonomy" id="880071"/>
    <lineage>
        <taxon>Bacteria</taxon>
        <taxon>Pseudomonadati</taxon>
        <taxon>Bacteroidota</taxon>
        <taxon>Cytophagia</taxon>
        <taxon>Cytophagales</taxon>
        <taxon>Bernardetiaceae</taxon>
        <taxon>Bernardetia</taxon>
    </lineage>
</organism>
<dbReference type="RefSeq" id="WP_014796957.1">
    <property type="nucleotide sequence ID" value="NC_018018.1"/>
</dbReference>
<feature type="transmembrane region" description="Helical" evidence="1">
    <location>
        <begin position="229"/>
        <end position="248"/>
    </location>
</feature>
<sequence length="258" mass="30273">MPTSTLTQLYAKNIGLIRFLFSLITNTYTFFGIIFWNWNFFTIIYLYWAEEVIRIIFRLVENRIEYNKNQISKSELKMQNKISRTMLFPMFVYLVFIIVIVGIIAAPNNDIVIDNLFTVFFKDIEFNLNLLLAIISEIVVLIYLFRKLSKNKFDSQSEKEAQEELEQEFLKEQQEEEDKTYKNLYQKDMATKNNQHFSTQMLVLHVSIVLGTLLYFAANTDKLPIQINLGAAGEFAFVIVFAVVQMIAEVVDFVQSKR</sequence>
<accession>I4AHR4</accession>
<feature type="transmembrane region" description="Helical" evidence="1">
    <location>
        <begin position="126"/>
        <end position="145"/>
    </location>
</feature>